<accession>A0A8X6LZR9</accession>
<protein>
    <submittedName>
        <fullName evidence="1">Integrase_H2C2 domain-containing protein</fullName>
    </submittedName>
</protein>
<dbReference type="OrthoDB" id="6431246at2759"/>
<gene>
    <name evidence="1" type="primary">AVEN_176782_1</name>
    <name evidence="1" type="ORF">TNCT_626821</name>
</gene>
<organism evidence="1 2">
    <name type="scientific">Trichonephila clavata</name>
    <name type="common">Joro spider</name>
    <name type="synonym">Nephila clavata</name>
    <dbReference type="NCBI Taxonomy" id="2740835"/>
    <lineage>
        <taxon>Eukaryota</taxon>
        <taxon>Metazoa</taxon>
        <taxon>Ecdysozoa</taxon>
        <taxon>Arthropoda</taxon>
        <taxon>Chelicerata</taxon>
        <taxon>Arachnida</taxon>
        <taxon>Araneae</taxon>
        <taxon>Araneomorphae</taxon>
        <taxon>Entelegynae</taxon>
        <taxon>Araneoidea</taxon>
        <taxon>Nephilidae</taxon>
        <taxon>Trichonephila</taxon>
    </lineage>
</organism>
<reference evidence="1" key="1">
    <citation type="submission" date="2020-07" db="EMBL/GenBank/DDBJ databases">
        <title>Multicomponent nature underlies the extraordinary mechanical properties of spider dragline silk.</title>
        <authorList>
            <person name="Kono N."/>
            <person name="Nakamura H."/>
            <person name="Mori M."/>
            <person name="Yoshida Y."/>
            <person name="Ohtoshi R."/>
            <person name="Malay A.D."/>
            <person name="Moran D.A.P."/>
            <person name="Tomita M."/>
            <person name="Numata K."/>
            <person name="Arakawa K."/>
        </authorList>
    </citation>
    <scope>NUCLEOTIDE SEQUENCE</scope>
</reference>
<evidence type="ECO:0000313" key="1">
    <source>
        <dbReference type="EMBL" id="GFR27970.1"/>
    </source>
</evidence>
<proteinExistence type="predicted"/>
<sequence length="146" mass="16521">MALPVIFMKVVQQLALDEQRHFPLASGVVLQDFYIDECYLGRQTRENLKRLTNKVLGALKENVDSVKLWIDTSISLSWINISPHLLKTFDANRVSQIQQLSKDFQRRHISSECNFADTLSRGLDAKTLAACEPEPSCLDISTQDAV</sequence>
<dbReference type="PANTHER" id="PTHR22955">
    <property type="entry name" value="RETROTRANSPOSON"/>
    <property type="match status" value="1"/>
</dbReference>
<comment type="caution">
    <text evidence="1">The sequence shown here is derived from an EMBL/GenBank/DDBJ whole genome shotgun (WGS) entry which is preliminary data.</text>
</comment>
<dbReference type="PANTHER" id="PTHR22955:SF66">
    <property type="entry name" value="INTEGRASE CATALYTIC DOMAIN-CONTAINING PROTEIN"/>
    <property type="match status" value="1"/>
</dbReference>
<name>A0A8X6LZR9_TRICU</name>
<dbReference type="AlphaFoldDB" id="A0A8X6LZR9"/>
<evidence type="ECO:0000313" key="2">
    <source>
        <dbReference type="Proteomes" id="UP000887116"/>
    </source>
</evidence>
<dbReference type="Proteomes" id="UP000887116">
    <property type="component" value="Unassembled WGS sequence"/>
</dbReference>
<keyword evidence="2" id="KW-1185">Reference proteome</keyword>
<dbReference type="EMBL" id="BMAO01009007">
    <property type="protein sequence ID" value="GFR27970.1"/>
    <property type="molecule type" value="Genomic_DNA"/>
</dbReference>